<reference evidence="1" key="1">
    <citation type="submission" date="2018-06" db="EMBL/GenBank/DDBJ databases">
        <authorList>
            <person name="Zhirakovskaya E."/>
        </authorList>
    </citation>
    <scope>NUCLEOTIDE SEQUENCE</scope>
</reference>
<name>A0A3B0SPR9_9ZZZZ</name>
<feature type="non-terminal residue" evidence="1">
    <location>
        <position position="1"/>
    </location>
</feature>
<protein>
    <submittedName>
        <fullName evidence="1">Uncharacterized protein</fullName>
    </submittedName>
</protein>
<organism evidence="1">
    <name type="scientific">hydrothermal vent metagenome</name>
    <dbReference type="NCBI Taxonomy" id="652676"/>
    <lineage>
        <taxon>unclassified sequences</taxon>
        <taxon>metagenomes</taxon>
        <taxon>ecological metagenomes</taxon>
    </lineage>
</organism>
<accession>A0A3B0SPR9</accession>
<proteinExistence type="predicted"/>
<gene>
    <name evidence="1" type="ORF">MNBD_ALPHA05-1305</name>
</gene>
<evidence type="ECO:0000313" key="1">
    <source>
        <dbReference type="EMBL" id="VAW07805.1"/>
    </source>
</evidence>
<sequence length="35" mass="4061">ERISEIHGHIGEMIDEIENFKEKFSSIEKKVKSDG</sequence>
<dbReference type="AlphaFoldDB" id="A0A3B0SPR9"/>
<dbReference type="EMBL" id="UOEH01000610">
    <property type="protein sequence ID" value="VAW07805.1"/>
    <property type="molecule type" value="Genomic_DNA"/>
</dbReference>